<comment type="similarity">
    <text evidence="6">Belongs to the peptidase M48 family.</text>
</comment>
<evidence type="ECO:0000259" key="8">
    <source>
        <dbReference type="Pfam" id="PF01435"/>
    </source>
</evidence>
<evidence type="ECO:0000313" key="10">
    <source>
        <dbReference type="Proteomes" id="UP000219621"/>
    </source>
</evidence>
<feature type="domain" description="Peptidase M48" evidence="8">
    <location>
        <begin position="154"/>
        <end position="323"/>
    </location>
</feature>
<keyword evidence="10" id="KW-1185">Reference proteome</keyword>
<protein>
    <submittedName>
        <fullName evidence="9">Peptidase family M48</fullName>
    </submittedName>
</protein>
<name>A0A286GLX6_9PROT</name>
<dbReference type="RefSeq" id="WP_097279726.1">
    <property type="nucleotide sequence ID" value="NZ_OCNJ01000005.1"/>
</dbReference>
<dbReference type="Pfam" id="PF01435">
    <property type="entry name" value="Peptidase_M48"/>
    <property type="match status" value="1"/>
</dbReference>
<evidence type="ECO:0000256" key="4">
    <source>
        <dbReference type="ARBA" id="ARBA00022833"/>
    </source>
</evidence>
<evidence type="ECO:0000313" key="9">
    <source>
        <dbReference type="EMBL" id="SOD96502.1"/>
    </source>
</evidence>
<sequence length="358" mass="37216">MRATLTRLEIRDQRGLLLSVWPYGEVTPLPAEDPTKALRIGCRTKPQASLAVLDPSFAGVLRGRLATAPKPARPPRRPWRLRLPMPSFARAHGGLAAVGLVVLGVALYGVAAVAAPRVAASLADRLPTTWSVTWGAGLSAAAGARCEEAAGREALEALAGRLQAAAGLNYPITVTVVDEAAAEARALPGGEILLTRGLIDLLRTPDELAGVLAHEVAATRDWGPERAILANLALPDLVDVWRAGAQADATDMAAALDRAVPSAAERAALDRATLALLENAGLRTRGLAAFHDVVASKAVQDGHAPLYARTHPADRDRVERLRSGSAGGAPALTYAQWGAVKALCTRAFGTLASDGGTG</sequence>
<dbReference type="InterPro" id="IPR051156">
    <property type="entry name" value="Mito/Outer_Membr_Metalloprot"/>
</dbReference>
<dbReference type="EMBL" id="OCNJ01000005">
    <property type="protein sequence ID" value="SOD96502.1"/>
    <property type="molecule type" value="Genomic_DNA"/>
</dbReference>
<dbReference type="GO" id="GO:0046872">
    <property type="term" value="F:metal ion binding"/>
    <property type="evidence" value="ECO:0007669"/>
    <property type="project" value="UniProtKB-KW"/>
</dbReference>
<dbReference type="PANTHER" id="PTHR22726:SF1">
    <property type="entry name" value="METALLOENDOPEPTIDASE OMA1, MITOCHONDRIAL"/>
    <property type="match status" value="1"/>
</dbReference>
<dbReference type="PANTHER" id="PTHR22726">
    <property type="entry name" value="METALLOENDOPEPTIDASE OMA1"/>
    <property type="match status" value="1"/>
</dbReference>
<dbReference type="GO" id="GO:0004222">
    <property type="term" value="F:metalloendopeptidase activity"/>
    <property type="evidence" value="ECO:0007669"/>
    <property type="project" value="InterPro"/>
</dbReference>
<keyword evidence="7" id="KW-0812">Transmembrane</keyword>
<reference evidence="9 10" key="1">
    <citation type="submission" date="2017-09" db="EMBL/GenBank/DDBJ databases">
        <authorList>
            <person name="Ehlers B."/>
            <person name="Leendertz F.H."/>
        </authorList>
    </citation>
    <scope>NUCLEOTIDE SEQUENCE [LARGE SCALE GENOMIC DNA]</scope>
    <source>
        <strain evidence="9 10">USBA 140</strain>
    </source>
</reference>
<organism evidence="9 10">
    <name type="scientific">Caenispirillum bisanense</name>
    <dbReference type="NCBI Taxonomy" id="414052"/>
    <lineage>
        <taxon>Bacteria</taxon>
        <taxon>Pseudomonadati</taxon>
        <taxon>Pseudomonadota</taxon>
        <taxon>Alphaproteobacteria</taxon>
        <taxon>Rhodospirillales</taxon>
        <taxon>Novispirillaceae</taxon>
        <taxon>Caenispirillum</taxon>
    </lineage>
</organism>
<evidence type="ECO:0000256" key="6">
    <source>
        <dbReference type="RuleBase" id="RU003983"/>
    </source>
</evidence>
<keyword evidence="7" id="KW-0472">Membrane</keyword>
<dbReference type="InterPro" id="IPR001915">
    <property type="entry name" value="Peptidase_M48"/>
</dbReference>
<evidence type="ECO:0000256" key="5">
    <source>
        <dbReference type="ARBA" id="ARBA00023049"/>
    </source>
</evidence>
<keyword evidence="4 6" id="KW-0862">Zinc</keyword>
<proteinExistence type="inferred from homology"/>
<evidence type="ECO:0000256" key="3">
    <source>
        <dbReference type="ARBA" id="ARBA00022801"/>
    </source>
</evidence>
<keyword evidence="1 6" id="KW-0645">Protease</keyword>
<keyword evidence="3 6" id="KW-0378">Hydrolase</keyword>
<keyword evidence="5 6" id="KW-0482">Metalloprotease</keyword>
<dbReference type="Proteomes" id="UP000219621">
    <property type="component" value="Unassembled WGS sequence"/>
</dbReference>
<dbReference type="GO" id="GO:0051603">
    <property type="term" value="P:proteolysis involved in protein catabolic process"/>
    <property type="evidence" value="ECO:0007669"/>
    <property type="project" value="TreeGrafter"/>
</dbReference>
<gene>
    <name evidence="9" type="ORF">SAMN05421508_105361</name>
</gene>
<dbReference type="GO" id="GO:0016020">
    <property type="term" value="C:membrane"/>
    <property type="evidence" value="ECO:0007669"/>
    <property type="project" value="TreeGrafter"/>
</dbReference>
<evidence type="ECO:0000256" key="1">
    <source>
        <dbReference type="ARBA" id="ARBA00022670"/>
    </source>
</evidence>
<dbReference type="Gene3D" id="3.30.2010.10">
    <property type="entry name" value="Metalloproteases ('zincins'), catalytic domain"/>
    <property type="match status" value="1"/>
</dbReference>
<evidence type="ECO:0000256" key="7">
    <source>
        <dbReference type="SAM" id="Phobius"/>
    </source>
</evidence>
<dbReference type="AlphaFoldDB" id="A0A286GLX6"/>
<keyword evidence="7" id="KW-1133">Transmembrane helix</keyword>
<feature type="transmembrane region" description="Helical" evidence="7">
    <location>
        <begin position="95"/>
        <end position="115"/>
    </location>
</feature>
<accession>A0A286GLX6</accession>
<comment type="cofactor">
    <cofactor evidence="6">
        <name>Zn(2+)</name>
        <dbReference type="ChEBI" id="CHEBI:29105"/>
    </cofactor>
    <text evidence="6">Binds 1 zinc ion per subunit.</text>
</comment>
<dbReference type="OrthoDB" id="9810445at2"/>
<keyword evidence="2" id="KW-0479">Metal-binding</keyword>
<evidence type="ECO:0000256" key="2">
    <source>
        <dbReference type="ARBA" id="ARBA00022723"/>
    </source>
</evidence>